<evidence type="ECO:0000256" key="4">
    <source>
        <dbReference type="SAM" id="Phobius"/>
    </source>
</evidence>
<keyword evidence="4" id="KW-1133">Transmembrane helix</keyword>
<dbReference type="Pfam" id="PF12833">
    <property type="entry name" value="HTH_18"/>
    <property type="match status" value="1"/>
</dbReference>
<protein>
    <submittedName>
        <fullName evidence="6">AraC family transcriptional regulator</fullName>
    </submittedName>
</protein>
<dbReference type="PROSITE" id="PS01124">
    <property type="entry name" value="HTH_ARAC_FAMILY_2"/>
    <property type="match status" value="1"/>
</dbReference>
<feature type="transmembrane region" description="Helical" evidence="4">
    <location>
        <begin position="220"/>
        <end position="241"/>
    </location>
</feature>
<keyword evidence="3" id="KW-0804">Transcription</keyword>
<reference evidence="6 7" key="1">
    <citation type="submission" date="2023-12" db="EMBL/GenBank/DDBJ databases">
        <title>Novel species of the genus Arcicella isolated from rivers.</title>
        <authorList>
            <person name="Lu H."/>
        </authorList>
    </citation>
    <scope>NUCLEOTIDE SEQUENCE [LARGE SCALE GENOMIC DNA]</scope>
    <source>
        <strain evidence="6 7">DC25W</strain>
    </source>
</reference>
<keyword evidence="1" id="KW-0805">Transcription regulation</keyword>
<evidence type="ECO:0000313" key="6">
    <source>
        <dbReference type="EMBL" id="MEA5426177.1"/>
    </source>
</evidence>
<dbReference type="PANTHER" id="PTHR43280:SF29">
    <property type="entry name" value="ARAC-FAMILY TRANSCRIPTIONAL REGULATOR"/>
    <property type="match status" value="1"/>
</dbReference>
<dbReference type="EMBL" id="JAYGIM010000004">
    <property type="protein sequence ID" value="MEA5426177.1"/>
    <property type="molecule type" value="Genomic_DNA"/>
</dbReference>
<dbReference type="InterPro" id="IPR018060">
    <property type="entry name" value="HTH_AraC"/>
</dbReference>
<evidence type="ECO:0000259" key="5">
    <source>
        <dbReference type="PROSITE" id="PS01124"/>
    </source>
</evidence>
<evidence type="ECO:0000313" key="7">
    <source>
        <dbReference type="Proteomes" id="UP001302222"/>
    </source>
</evidence>
<sequence>MLNIPIISFVILLGLLQAIVLSGILFFSKRNNPIKQYFLAWLILIFAYNSFEILMFTLGKSSSFFFIDNYIPFVHIYCLGTLLFLYIAANTIGVEALSRPKWFYFSPALLCLVVNLSFVLLIHFTASDEPKRSQLFTIYRSVIDVERHLMIVVFAWFLFQSYKTLQLWYGDISLMDDVKEEKAIIYRWLTLLLYVFLGTLIVWAFTIYGSVLLHQESNTLFYLPLECWLSFVMYWIAFMGFHRISIIRIDKQKNNQSILDLLGEKQVNEAIEQLKKVMEEEQYYLNPELNLAKVSELTGLNPKIISAICNQILHKGFGEFINEYRIEEAKQRLSNPLNNHLTILSIAYDAGFNSLPTFQRSFKQVTGMTPTAFQKKSQE</sequence>
<keyword evidence="4" id="KW-0812">Transmembrane</keyword>
<dbReference type="RefSeq" id="WP_323257090.1">
    <property type="nucleotide sequence ID" value="NZ_JAYGIM010000004.1"/>
</dbReference>
<feature type="transmembrane region" description="Helical" evidence="4">
    <location>
        <begin position="39"/>
        <end position="58"/>
    </location>
</feature>
<dbReference type="PANTHER" id="PTHR43280">
    <property type="entry name" value="ARAC-FAMILY TRANSCRIPTIONAL REGULATOR"/>
    <property type="match status" value="1"/>
</dbReference>
<feature type="transmembrane region" description="Helical" evidence="4">
    <location>
        <begin position="185"/>
        <end position="208"/>
    </location>
</feature>
<feature type="transmembrane region" description="Helical" evidence="4">
    <location>
        <begin position="6"/>
        <end position="27"/>
    </location>
</feature>
<gene>
    <name evidence="6" type="ORF">VB798_06300</name>
</gene>
<name>A0ABU5SFW9_9BACT</name>
<dbReference type="InterPro" id="IPR009057">
    <property type="entry name" value="Homeodomain-like_sf"/>
</dbReference>
<dbReference type="Gene3D" id="1.10.10.60">
    <property type="entry name" value="Homeodomain-like"/>
    <property type="match status" value="2"/>
</dbReference>
<evidence type="ECO:0000256" key="2">
    <source>
        <dbReference type="ARBA" id="ARBA00023125"/>
    </source>
</evidence>
<dbReference type="InterPro" id="IPR018062">
    <property type="entry name" value="HTH_AraC-typ_CS"/>
</dbReference>
<feature type="transmembrane region" description="Helical" evidence="4">
    <location>
        <begin position="70"/>
        <end position="90"/>
    </location>
</feature>
<feature type="transmembrane region" description="Helical" evidence="4">
    <location>
        <begin position="138"/>
        <end position="159"/>
    </location>
</feature>
<feature type="transmembrane region" description="Helical" evidence="4">
    <location>
        <begin position="102"/>
        <end position="126"/>
    </location>
</feature>
<evidence type="ECO:0000256" key="1">
    <source>
        <dbReference type="ARBA" id="ARBA00023015"/>
    </source>
</evidence>
<dbReference type="SUPFAM" id="SSF46689">
    <property type="entry name" value="Homeodomain-like"/>
    <property type="match status" value="1"/>
</dbReference>
<organism evidence="6 7">
    <name type="scientific">Arcicella lustrica</name>
    <dbReference type="NCBI Taxonomy" id="2984196"/>
    <lineage>
        <taxon>Bacteria</taxon>
        <taxon>Pseudomonadati</taxon>
        <taxon>Bacteroidota</taxon>
        <taxon>Cytophagia</taxon>
        <taxon>Cytophagales</taxon>
        <taxon>Flectobacillaceae</taxon>
        <taxon>Arcicella</taxon>
    </lineage>
</organism>
<evidence type="ECO:0000256" key="3">
    <source>
        <dbReference type="ARBA" id="ARBA00023163"/>
    </source>
</evidence>
<keyword evidence="4" id="KW-0472">Membrane</keyword>
<dbReference type="PROSITE" id="PS00041">
    <property type="entry name" value="HTH_ARAC_FAMILY_1"/>
    <property type="match status" value="1"/>
</dbReference>
<dbReference type="Proteomes" id="UP001302222">
    <property type="component" value="Unassembled WGS sequence"/>
</dbReference>
<accession>A0ABU5SFW9</accession>
<proteinExistence type="predicted"/>
<keyword evidence="2" id="KW-0238">DNA-binding</keyword>
<keyword evidence="7" id="KW-1185">Reference proteome</keyword>
<feature type="domain" description="HTH araC/xylS-type" evidence="5">
    <location>
        <begin position="268"/>
        <end position="376"/>
    </location>
</feature>
<dbReference type="SMART" id="SM00342">
    <property type="entry name" value="HTH_ARAC"/>
    <property type="match status" value="1"/>
</dbReference>
<comment type="caution">
    <text evidence="6">The sequence shown here is derived from an EMBL/GenBank/DDBJ whole genome shotgun (WGS) entry which is preliminary data.</text>
</comment>